<dbReference type="CDD" id="cd05403">
    <property type="entry name" value="NT_KNTase_like"/>
    <property type="match status" value="1"/>
</dbReference>
<dbReference type="Proteomes" id="UP000252118">
    <property type="component" value="Unassembled WGS sequence"/>
</dbReference>
<proteinExistence type="predicted"/>
<gene>
    <name evidence="2" type="ORF">DET59_101299</name>
</gene>
<dbReference type="InterPro" id="IPR002934">
    <property type="entry name" value="Polymerase_NTP_transf_dom"/>
</dbReference>
<dbReference type="EMBL" id="QNRJ01000001">
    <property type="protein sequence ID" value="RBP07930.1"/>
    <property type="molecule type" value="Genomic_DNA"/>
</dbReference>
<sequence>MNVRKPEERLSAIKAASNFVLENFPTCQAALLGGSVVRGEETSTSDLDIVIIDDTISSEFRESLIAQGWPIEAFVHNEKTIRNYFQSDCQRARPSLPRMVSEGIPIVHHPIILTLKEEANKLLRDGPPKWTNQMIDMKRYFITDALDDFIGSTNRGEGIFIAGALGETLHEFVLRTNGHWIGASKWVVRSLKEYDEDFAEEYVEAFEQFYSNGEKQAIVRLVDSVLKPHGGRLFDGFVLGKD</sequence>
<dbReference type="Pfam" id="PF01909">
    <property type="entry name" value="NTP_transf_2"/>
    <property type="match status" value="1"/>
</dbReference>
<accession>A0A366F1R7</accession>
<comment type="caution">
    <text evidence="2">The sequence shown here is derived from an EMBL/GenBank/DDBJ whole genome shotgun (WGS) entry which is preliminary data.</text>
</comment>
<dbReference type="InterPro" id="IPR043519">
    <property type="entry name" value="NT_sf"/>
</dbReference>
<dbReference type="AlphaFoldDB" id="A0A366F1R7"/>
<protein>
    <recommendedName>
        <fullName evidence="1">Polymerase nucleotidyl transferase domain-containing protein</fullName>
    </recommendedName>
</protein>
<organism evidence="2 3">
    <name type="scientific">Rossellomorea aquimaris</name>
    <dbReference type="NCBI Taxonomy" id="189382"/>
    <lineage>
        <taxon>Bacteria</taxon>
        <taxon>Bacillati</taxon>
        <taxon>Bacillota</taxon>
        <taxon>Bacilli</taxon>
        <taxon>Bacillales</taxon>
        <taxon>Bacillaceae</taxon>
        <taxon>Rossellomorea</taxon>
    </lineage>
</organism>
<dbReference type="SUPFAM" id="SSF81301">
    <property type="entry name" value="Nucleotidyltransferase"/>
    <property type="match status" value="1"/>
</dbReference>
<name>A0A366F1R7_9BACI</name>
<evidence type="ECO:0000313" key="2">
    <source>
        <dbReference type="EMBL" id="RBP07930.1"/>
    </source>
</evidence>
<evidence type="ECO:0000313" key="3">
    <source>
        <dbReference type="Proteomes" id="UP000252118"/>
    </source>
</evidence>
<reference evidence="2 3" key="1">
    <citation type="submission" date="2018-06" db="EMBL/GenBank/DDBJ databases">
        <title>Freshwater and sediment microbial communities from various areas in North America, analyzing microbe dynamics in response to fracking.</title>
        <authorList>
            <person name="Lamendella R."/>
        </authorList>
    </citation>
    <scope>NUCLEOTIDE SEQUENCE [LARGE SCALE GENOMIC DNA]</scope>
    <source>
        <strain evidence="2 3">97B</strain>
    </source>
</reference>
<evidence type="ECO:0000259" key="1">
    <source>
        <dbReference type="Pfam" id="PF01909"/>
    </source>
</evidence>
<feature type="domain" description="Polymerase nucleotidyl transferase" evidence="1">
    <location>
        <begin position="16"/>
        <end position="54"/>
    </location>
</feature>
<dbReference type="RefSeq" id="WP_113967817.1">
    <property type="nucleotide sequence ID" value="NZ_QNRJ01000001.1"/>
</dbReference>
<dbReference type="Gene3D" id="3.30.460.10">
    <property type="entry name" value="Beta Polymerase, domain 2"/>
    <property type="match status" value="1"/>
</dbReference>
<dbReference type="OrthoDB" id="43980at2"/>
<dbReference type="GO" id="GO:0016779">
    <property type="term" value="F:nucleotidyltransferase activity"/>
    <property type="evidence" value="ECO:0007669"/>
    <property type="project" value="InterPro"/>
</dbReference>